<name>A0A061QP16_9CHLO</name>
<dbReference type="InterPro" id="IPR032675">
    <property type="entry name" value="LRR_dom_sf"/>
</dbReference>
<comment type="subcellular location">
    <subcellularLocation>
        <location evidence="1">Cytoplasm</location>
        <location evidence="1">Cytoskeleton</location>
        <location evidence="1">Cilium axoneme</location>
    </subcellularLocation>
</comment>
<dbReference type="GO" id="GO:0036064">
    <property type="term" value="C:ciliary basal body"/>
    <property type="evidence" value="ECO:0007669"/>
    <property type="project" value="UniProtKB-ARBA"/>
</dbReference>
<evidence type="ECO:0000256" key="2">
    <source>
        <dbReference type="ARBA" id="ARBA00022614"/>
    </source>
</evidence>
<dbReference type="InterPro" id="IPR001611">
    <property type="entry name" value="Leu-rich_rpt"/>
</dbReference>
<sequence>MKLSEQLVLAKTRLDNLVDVRNLNLWGQDLDDVSILRRMPNVEVLSLSVNKISSLKDFAYCKKLQELYLRRNLISCLSELSHLNSLPDLKVLWLSDNPCADTTSYREQVVQALPRLTKLDNEEVKAAERERALNLRAPTGASAEAGVVDSDSGPKAEPAVQDDAPAPVAERSSSPLGPSAANLQRRTPSAEVAPPAASPTPSSMLEPRAGSGDGQKPAPDRSSPSTRSPVPTRPPTGTRSTSESVLYAVIKLLDVLDDNDMLVVRREIDKRYGLA</sequence>
<protein>
    <submittedName>
        <fullName evidence="5">Leucine rich repeat protein</fullName>
    </submittedName>
</protein>
<evidence type="ECO:0000256" key="4">
    <source>
        <dbReference type="SAM" id="MobiDB-lite"/>
    </source>
</evidence>
<feature type="compositionally biased region" description="Low complexity" evidence="4">
    <location>
        <begin position="220"/>
        <end position="244"/>
    </location>
</feature>
<dbReference type="PROSITE" id="PS51450">
    <property type="entry name" value="LRR"/>
    <property type="match status" value="2"/>
</dbReference>
<keyword evidence="3" id="KW-0677">Repeat</keyword>
<dbReference type="FunFam" id="3.80.10.10:FF:000094">
    <property type="entry name" value="protein C21orf2 isoform X1"/>
    <property type="match status" value="1"/>
</dbReference>
<evidence type="ECO:0000256" key="3">
    <source>
        <dbReference type="ARBA" id="ARBA00022737"/>
    </source>
</evidence>
<dbReference type="Gene3D" id="3.80.10.10">
    <property type="entry name" value="Ribonuclease Inhibitor"/>
    <property type="match status" value="1"/>
</dbReference>
<evidence type="ECO:0000256" key="1">
    <source>
        <dbReference type="ARBA" id="ARBA00004430"/>
    </source>
</evidence>
<reference evidence="5" key="1">
    <citation type="submission" date="2014-05" db="EMBL/GenBank/DDBJ databases">
        <title>The transcriptome of the halophilic microalga Tetraselmis sp. GSL018 isolated from the Great Salt Lake, Utah.</title>
        <authorList>
            <person name="Jinkerson R.E."/>
            <person name="D'Adamo S."/>
            <person name="Posewitz M.C."/>
        </authorList>
    </citation>
    <scope>NUCLEOTIDE SEQUENCE</scope>
    <source>
        <strain evidence="5">GSL018</strain>
    </source>
</reference>
<accession>A0A061QP16</accession>
<proteinExistence type="predicted"/>
<feature type="compositionally biased region" description="Low complexity" evidence="4">
    <location>
        <begin position="189"/>
        <end position="203"/>
    </location>
</feature>
<dbReference type="AlphaFoldDB" id="A0A061QP16"/>
<dbReference type="GO" id="GO:0005930">
    <property type="term" value="C:axoneme"/>
    <property type="evidence" value="ECO:0007669"/>
    <property type="project" value="UniProtKB-SubCell"/>
</dbReference>
<feature type="region of interest" description="Disordered" evidence="4">
    <location>
        <begin position="131"/>
        <end position="244"/>
    </location>
</feature>
<dbReference type="EMBL" id="GBEZ01027084">
    <property type="protein sequence ID" value="JAC60185.1"/>
    <property type="molecule type" value="Transcribed_RNA"/>
</dbReference>
<evidence type="ECO:0000313" key="5">
    <source>
        <dbReference type="EMBL" id="JAC60185.1"/>
    </source>
</evidence>
<dbReference type="PANTHER" id="PTHR18849">
    <property type="entry name" value="LEUCINE RICH REPEAT PROTEIN"/>
    <property type="match status" value="1"/>
</dbReference>
<feature type="compositionally biased region" description="Polar residues" evidence="4">
    <location>
        <begin position="171"/>
        <end position="187"/>
    </location>
</feature>
<keyword evidence="2" id="KW-0433">Leucine-rich repeat</keyword>
<dbReference type="Pfam" id="PF14580">
    <property type="entry name" value="LRR_9"/>
    <property type="match status" value="1"/>
</dbReference>
<organism evidence="5">
    <name type="scientific">Tetraselmis sp. GSL018</name>
    <dbReference type="NCBI Taxonomy" id="582737"/>
    <lineage>
        <taxon>Eukaryota</taxon>
        <taxon>Viridiplantae</taxon>
        <taxon>Chlorophyta</taxon>
        <taxon>core chlorophytes</taxon>
        <taxon>Chlorodendrophyceae</taxon>
        <taxon>Chlorodendrales</taxon>
        <taxon>Chlorodendraceae</taxon>
        <taxon>Tetraselmis</taxon>
    </lineage>
</organism>
<gene>
    <name evidence="5" type="ORF">TSPGSL018_29584</name>
</gene>
<dbReference type="SUPFAM" id="SSF52058">
    <property type="entry name" value="L domain-like"/>
    <property type="match status" value="1"/>
</dbReference>
<feature type="compositionally biased region" description="Low complexity" evidence="4">
    <location>
        <begin position="156"/>
        <end position="170"/>
    </location>
</feature>
<dbReference type="PANTHER" id="PTHR18849:SF0">
    <property type="entry name" value="CILIA- AND FLAGELLA-ASSOCIATED PROTEIN 410-RELATED"/>
    <property type="match status" value="1"/>
</dbReference>